<accession>A0A1L7WLA9</accession>
<name>A0A1L7WLA9_9HELO</name>
<keyword evidence="3" id="KW-1185">Reference proteome</keyword>
<sequence length="329" mass="37259">MTLRLEDSTVQEDDDDRDETDAIGARRPTRSKGKKKKKGKRPAKQSRLSAKERSSRRGNSAAVHARSRRFRGISDFLKNLYKKDRVNSTAYVILQDALHKGDVDMVPGYDSMIQDKYAREDFVFRELLAGLIFCFCDRNESDQPGNNKHFAEDEISRGLGEMMTTDKIPIWLVLHVRNILTRDAWVAVAASESPQLKGYLKEYESEPFHAMRRHPLTAGIQYYKQRNYTTSSASKCQTFQPGARCNRNYSVDDGHGVQGTLKRYVNPTVGEVTARRVAEIMRPFVESEGDAEIEKVRSTLSRGSGMTFNHGSLSCEDSSWLAAQMGCLQ</sequence>
<evidence type="ECO:0000313" key="2">
    <source>
        <dbReference type="EMBL" id="CZR53544.1"/>
    </source>
</evidence>
<organism evidence="2 3">
    <name type="scientific">Phialocephala subalpina</name>
    <dbReference type="NCBI Taxonomy" id="576137"/>
    <lineage>
        <taxon>Eukaryota</taxon>
        <taxon>Fungi</taxon>
        <taxon>Dikarya</taxon>
        <taxon>Ascomycota</taxon>
        <taxon>Pezizomycotina</taxon>
        <taxon>Leotiomycetes</taxon>
        <taxon>Helotiales</taxon>
        <taxon>Mollisiaceae</taxon>
        <taxon>Phialocephala</taxon>
        <taxon>Phialocephala fortinii species complex</taxon>
    </lineage>
</organism>
<protein>
    <submittedName>
        <fullName evidence="2">Uncharacterized protein</fullName>
    </submittedName>
</protein>
<dbReference type="AlphaFoldDB" id="A0A1L7WLA9"/>
<feature type="compositionally biased region" description="Acidic residues" evidence="1">
    <location>
        <begin position="9"/>
        <end position="21"/>
    </location>
</feature>
<evidence type="ECO:0000256" key="1">
    <source>
        <dbReference type="SAM" id="MobiDB-lite"/>
    </source>
</evidence>
<feature type="region of interest" description="Disordered" evidence="1">
    <location>
        <begin position="1"/>
        <end position="65"/>
    </location>
</feature>
<evidence type="ECO:0000313" key="3">
    <source>
        <dbReference type="Proteomes" id="UP000184330"/>
    </source>
</evidence>
<feature type="compositionally biased region" description="Basic residues" evidence="1">
    <location>
        <begin position="27"/>
        <end position="44"/>
    </location>
</feature>
<dbReference type="Proteomes" id="UP000184330">
    <property type="component" value="Unassembled WGS sequence"/>
</dbReference>
<reference evidence="2 3" key="1">
    <citation type="submission" date="2016-03" db="EMBL/GenBank/DDBJ databases">
        <authorList>
            <person name="Ploux O."/>
        </authorList>
    </citation>
    <scope>NUCLEOTIDE SEQUENCE [LARGE SCALE GENOMIC DNA]</scope>
    <source>
        <strain evidence="2 3">UAMH 11012</strain>
    </source>
</reference>
<gene>
    <name evidence="2" type="ORF">PAC_03423</name>
</gene>
<proteinExistence type="predicted"/>
<dbReference type="EMBL" id="FJOG01000004">
    <property type="protein sequence ID" value="CZR53544.1"/>
    <property type="molecule type" value="Genomic_DNA"/>
</dbReference>